<dbReference type="Proteomes" id="UP001216801">
    <property type="component" value="Unassembled WGS sequence"/>
</dbReference>
<reference evidence="2" key="1">
    <citation type="submission" date="2023-03" db="EMBL/GenBank/DDBJ databases">
        <title>Genetic diversity of Bacillus cereus sensu lato isolates from Slovenia.</title>
        <authorList>
            <person name="Abdelli M."/>
        </authorList>
    </citation>
    <scope>NUCLEOTIDE SEQUENCE</scope>
    <source>
        <strain evidence="2">SIBC39</strain>
    </source>
</reference>
<comment type="caution">
    <text evidence="2">The sequence shown here is derived from an EMBL/GenBank/DDBJ whole genome shotgun (WGS) entry which is preliminary data.</text>
</comment>
<dbReference type="AlphaFoldDB" id="A0AAJ1NFY2"/>
<feature type="region of interest" description="Disordered" evidence="1">
    <location>
        <begin position="1"/>
        <end position="20"/>
    </location>
</feature>
<protein>
    <submittedName>
        <fullName evidence="2">Uncharacterized protein</fullName>
    </submittedName>
</protein>
<proteinExistence type="predicted"/>
<accession>A0AAJ1NFY2</accession>
<dbReference type="EMBL" id="JARPRR010000027">
    <property type="protein sequence ID" value="MDG0955682.1"/>
    <property type="molecule type" value="Genomic_DNA"/>
</dbReference>
<evidence type="ECO:0000313" key="2">
    <source>
        <dbReference type="EMBL" id="MDG0955682.1"/>
    </source>
</evidence>
<organism evidence="2 3">
    <name type="scientific">Bacillus paranthracis</name>
    <dbReference type="NCBI Taxonomy" id="2026186"/>
    <lineage>
        <taxon>Bacteria</taxon>
        <taxon>Bacillati</taxon>
        <taxon>Bacillota</taxon>
        <taxon>Bacilli</taxon>
        <taxon>Bacillales</taxon>
        <taxon>Bacillaceae</taxon>
        <taxon>Bacillus</taxon>
        <taxon>Bacillus cereus group</taxon>
    </lineage>
</organism>
<gene>
    <name evidence="2" type="ORF">P6U19_24190</name>
</gene>
<dbReference type="RefSeq" id="WP_277617107.1">
    <property type="nucleotide sequence ID" value="NZ_JARPRP010000029.1"/>
</dbReference>
<sequence>MNSKDINPTNSFDTSNTDDSCLRSPRYPLANDSTASVFGGDDCLQPYGEFGIDNFTSPETFIDAQGAINIAISVTGIRVPFAGQTTTFYKSLLGLLWPGHQTNQ</sequence>
<name>A0AAJ1NFY2_9BACI</name>
<evidence type="ECO:0000313" key="3">
    <source>
        <dbReference type="Proteomes" id="UP001216801"/>
    </source>
</evidence>
<evidence type="ECO:0000256" key="1">
    <source>
        <dbReference type="SAM" id="MobiDB-lite"/>
    </source>
</evidence>
<feature type="compositionally biased region" description="Polar residues" evidence="1">
    <location>
        <begin position="1"/>
        <end position="19"/>
    </location>
</feature>